<dbReference type="EC" id="5.4.99.23" evidence="5"/>
<dbReference type="Gene3D" id="3.10.290.10">
    <property type="entry name" value="RNA-binding S4 domain"/>
    <property type="match status" value="1"/>
</dbReference>
<dbReference type="EMBL" id="UOFT01000016">
    <property type="protein sequence ID" value="VAW91750.1"/>
    <property type="molecule type" value="Genomic_DNA"/>
</dbReference>
<dbReference type="InterPro" id="IPR006145">
    <property type="entry name" value="PsdUridine_synth_RsuA/RluA"/>
</dbReference>
<dbReference type="GO" id="GO:0000455">
    <property type="term" value="P:enzyme-directed rRNA pseudouridine synthesis"/>
    <property type="evidence" value="ECO:0007669"/>
    <property type="project" value="TreeGrafter"/>
</dbReference>
<evidence type="ECO:0000256" key="1">
    <source>
        <dbReference type="ARBA" id="ARBA00010876"/>
    </source>
</evidence>
<name>A0A3B0ZRB9_9ZZZZ</name>
<sequence>MQSEPQILEAVVPQLLTGMRLDQALSQLFDQYSRARLKQWIQSGRVTVEQQQRKPKDKVYTGENIVVRVEAEVEVVWQPENIPLNIIFEDDEIIVINKPVGMVVHPAPGHPNGTLCNALLHHVPNAVNLPRAGVVHRLDKDTSGITVVAKTLSAHCYLVEQLQARDIAREYIALVQGEMTAGGTVDAAIGRHKVDRKRMAVRGDLDSGAKHAVTHYRIRQRYQAYTLLDVKLETGRTHQIRVHMAHIHYPIVGDPVYGGRVRIPKQSTDSMRDAIQQFKRQALHAHQLTLSHPVTKEQMQWQAPLADDIQQLLAQLEPL</sequence>
<feature type="domain" description="RNA-binding S4" evidence="4">
    <location>
        <begin position="19"/>
        <end position="83"/>
    </location>
</feature>
<dbReference type="CDD" id="cd00165">
    <property type="entry name" value="S4"/>
    <property type="match status" value="1"/>
</dbReference>
<keyword evidence="2" id="KW-0694">RNA-binding</keyword>
<dbReference type="GO" id="GO:0160140">
    <property type="term" value="F:23S rRNA pseudouridine(1911/1915/1917) synthase activity"/>
    <property type="evidence" value="ECO:0007669"/>
    <property type="project" value="UniProtKB-EC"/>
</dbReference>
<dbReference type="InterPro" id="IPR050188">
    <property type="entry name" value="RluA_PseudoU_synthase"/>
</dbReference>
<evidence type="ECO:0000256" key="2">
    <source>
        <dbReference type="ARBA" id="ARBA00022884"/>
    </source>
</evidence>
<dbReference type="NCBIfam" id="TIGR00005">
    <property type="entry name" value="rluA_subfam"/>
    <property type="match status" value="1"/>
</dbReference>
<comment type="similarity">
    <text evidence="1">Belongs to the pseudouridine synthase RluA family.</text>
</comment>
<dbReference type="SUPFAM" id="SSF55120">
    <property type="entry name" value="Pseudouridine synthase"/>
    <property type="match status" value="1"/>
</dbReference>
<dbReference type="AlphaFoldDB" id="A0A3B0ZRB9"/>
<evidence type="ECO:0000256" key="3">
    <source>
        <dbReference type="ARBA" id="ARBA00023235"/>
    </source>
</evidence>
<keyword evidence="3 5" id="KW-0413">Isomerase</keyword>
<dbReference type="InterPro" id="IPR002942">
    <property type="entry name" value="S4_RNA-bd"/>
</dbReference>
<dbReference type="InterPro" id="IPR006225">
    <property type="entry name" value="PsdUridine_synth_RluC/D"/>
</dbReference>
<dbReference type="PANTHER" id="PTHR21600:SF44">
    <property type="entry name" value="RIBOSOMAL LARGE SUBUNIT PSEUDOURIDINE SYNTHASE D"/>
    <property type="match status" value="1"/>
</dbReference>
<dbReference type="InterPro" id="IPR036986">
    <property type="entry name" value="S4_RNA-bd_sf"/>
</dbReference>
<dbReference type="GO" id="GO:0003723">
    <property type="term" value="F:RNA binding"/>
    <property type="evidence" value="ECO:0007669"/>
    <property type="project" value="UniProtKB-KW"/>
</dbReference>
<dbReference type="Pfam" id="PF00849">
    <property type="entry name" value="PseudoU_synth_2"/>
    <property type="match status" value="1"/>
</dbReference>
<dbReference type="NCBIfam" id="NF008385">
    <property type="entry name" value="PRK11180.1"/>
    <property type="match status" value="1"/>
</dbReference>
<dbReference type="CDD" id="cd02869">
    <property type="entry name" value="PseudoU_synth_RluA_like"/>
    <property type="match status" value="1"/>
</dbReference>
<accession>A0A3B0ZRB9</accession>
<evidence type="ECO:0000259" key="4">
    <source>
        <dbReference type="SMART" id="SM00363"/>
    </source>
</evidence>
<dbReference type="Pfam" id="PF01479">
    <property type="entry name" value="S4"/>
    <property type="match status" value="1"/>
</dbReference>
<dbReference type="SUPFAM" id="SSF55174">
    <property type="entry name" value="Alpha-L RNA-binding motif"/>
    <property type="match status" value="1"/>
</dbReference>
<dbReference type="PROSITE" id="PS50889">
    <property type="entry name" value="S4"/>
    <property type="match status" value="1"/>
</dbReference>
<organism evidence="5">
    <name type="scientific">hydrothermal vent metagenome</name>
    <dbReference type="NCBI Taxonomy" id="652676"/>
    <lineage>
        <taxon>unclassified sequences</taxon>
        <taxon>metagenomes</taxon>
        <taxon>ecological metagenomes</taxon>
    </lineage>
</organism>
<protein>
    <submittedName>
        <fullName evidence="5">Ribosomal large subunit pseudouridine synthase D</fullName>
        <ecNumber evidence="5">5.4.99.23</ecNumber>
    </submittedName>
</protein>
<dbReference type="SMART" id="SM00363">
    <property type="entry name" value="S4"/>
    <property type="match status" value="1"/>
</dbReference>
<dbReference type="PANTHER" id="PTHR21600">
    <property type="entry name" value="MITOCHONDRIAL RNA PSEUDOURIDINE SYNTHASE"/>
    <property type="match status" value="1"/>
</dbReference>
<dbReference type="FunFam" id="3.30.2350.10:FF:000006">
    <property type="entry name" value="Pseudouridine synthase"/>
    <property type="match status" value="1"/>
</dbReference>
<evidence type="ECO:0000313" key="5">
    <source>
        <dbReference type="EMBL" id="VAW91750.1"/>
    </source>
</evidence>
<dbReference type="Gene3D" id="3.30.2350.10">
    <property type="entry name" value="Pseudouridine synthase"/>
    <property type="match status" value="1"/>
</dbReference>
<proteinExistence type="inferred from homology"/>
<reference evidence="5" key="1">
    <citation type="submission" date="2018-06" db="EMBL/GenBank/DDBJ databases">
        <authorList>
            <person name="Zhirakovskaya E."/>
        </authorList>
    </citation>
    <scope>NUCLEOTIDE SEQUENCE</scope>
</reference>
<gene>
    <name evidence="5" type="ORF">MNBD_GAMMA23-114</name>
</gene>
<dbReference type="InterPro" id="IPR020103">
    <property type="entry name" value="PsdUridine_synth_cat_dom_sf"/>
</dbReference>